<gene>
    <name evidence="1" type="ORF">MM415A01765_0002</name>
    <name evidence="2" type="ORF">TM448B02122_0006</name>
</gene>
<dbReference type="EMBL" id="MT144878">
    <property type="protein sequence ID" value="QJI00818.1"/>
    <property type="molecule type" value="Genomic_DNA"/>
</dbReference>
<accession>A0A6M3XU67</accession>
<evidence type="ECO:0000313" key="1">
    <source>
        <dbReference type="EMBL" id="QJA75505.1"/>
    </source>
</evidence>
<dbReference type="AlphaFoldDB" id="A0A6M3XU67"/>
<reference evidence="2" key="1">
    <citation type="submission" date="2020-03" db="EMBL/GenBank/DDBJ databases">
        <title>The deep terrestrial virosphere.</title>
        <authorList>
            <person name="Holmfeldt K."/>
            <person name="Nilsson E."/>
            <person name="Simone D."/>
            <person name="Lopez-Fernandez M."/>
            <person name="Wu X."/>
            <person name="de Brujin I."/>
            <person name="Lundin D."/>
            <person name="Andersson A."/>
            <person name="Bertilsson S."/>
            <person name="Dopson M."/>
        </authorList>
    </citation>
    <scope>NUCLEOTIDE SEQUENCE</scope>
    <source>
        <strain evidence="1">MM415A01765</strain>
        <strain evidence="2">TM448B02122</strain>
    </source>
</reference>
<dbReference type="EMBL" id="MT142168">
    <property type="protein sequence ID" value="QJA75505.1"/>
    <property type="molecule type" value="Genomic_DNA"/>
</dbReference>
<proteinExistence type="predicted"/>
<evidence type="ECO:0000313" key="2">
    <source>
        <dbReference type="EMBL" id="QJI00818.1"/>
    </source>
</evidence>
<name>A0A6M3XU67_9ZZZZ</name>
<sequence length="57" mass="6333">MNRETIIQGLFRRPMDPDPEADAVSFTDIGLCLIGGEDADREMIGDDSFFIDNIGNK</sequence>
<protein>
    <submittedName>
        <fullName evidence="2">Uncharacterized protein</fullName>
    </submittedName>
</protein>
<organism evidence="2">
    <name type="scientific">viral metagenome</name>
    <dbReference type="NCBI Taxonomy" id="1070528"/>
    <lineage>
        <taxon>unclassified sequences</taxon>
        <taxon>metagenomes</taxon>
        <taxon>organismal metagenomes</taxon>
    </lineage>
</organism>